<dbReference type="EMBL" id="CP072384">
    <property type="protein sequence ID" value="QUC07389.1"/>
    <property type="molecule type" value="Genomic_DNA"/>
</dbReference>
<dbReference type="InterPro" id="IPR027417">
    <property type="entry name" value="P-loop_NTPase"/>
</dbReference>
<protein>
    <submittedName>
        <fullName evidence="1">Uncharacterized protein</fullName>
    </submittedName>
</protein>
<organism evidence="1 2">
    <name type="scientific">Arachnia rubra</name>
    <dbReference type="NCBI Taxonomy" id="1547448"/>
    <lineage>
        <taxon>Bacteria</taxon>
        <taxon>Bacillati</taxon>
        <taxon>Actinomycetota</taxon>
        <taxon>Actinomycetes</taxon>
        <taxon>Propionibacteriales</taxon>
        <taxon>Propionibacteriaceae</taxon>
        <taxon>Arachnia</taxon>
    </lineage>
</organism>
<sequence>MSVIVLTGGPGAPGITTTALGLTLQWPGDVMLSDCDRDPAQAIPAGYLRGLDLGGRGLATLARLHREARDFSPDLLGQTVPLTENDSSARRFLPGFAQPGAVRLFDHIWPELAEAFETLDAKGMDVIVDAGRLGREGLPVALLEVADAIGFVLQSNLKSLAASRLYLPLLVEQVNSLTADRPLGLLITGPDRPYSAREITAQFSVSCWAQIPWAPHPAGVLSHGLTPPRRFRSSPLLSSYRATALNLTQQLERDKGLRRKLLLGEGAP</sequence>
<keyword evidence="2" id="KW-1185">Reference proteome</keyword>
<evidence type="ECO:0000313" key="1">
    <source>
        <dbReference type="EMBL" id="QUC07389.1"/>
    </source>
</evidence>
<dbReference type="SUPFAM" id="SSF52540">
    <property type="entry name" value="P-loop containing nucleoside triphosphate hydrolases"/>
    <property type="match status" value="1"/>
</dbReference>
<name>A0ABX7Y2K2_9ACTN</name>
<dbReference type="RefSeq" id="WP_212321812.1">
    <property type="nucleotide sequence ID" value="NZ_AP024463.1"/>
</dbReference>
<proteinExistence type="predicted"/>
<accession>A0ABX7Y2K2</accession>
<reference evidence="1 2" key="1">
    <citation type="submission" date="2021-03" db="EMBL/GenBank/DDBJ databases">
        <title>Human Oral Microbial Genomes.</title>
        <authorList>
            <person name="Johnston C.D."/>
            <person name="Chen T."/>
            <person name="Dewhirst F.E."/>
        </authorList>
    </citation>
    <scope>NUCLEOTIDE SEQUENCE [LARGE SCALE GENOMIC DNA]</scope>
    <source>
        <strain evidence="1 2">DSMZ 100122</strain>
    </source>
</reference>
<dbReference type="Proteomes" id="UP000678513">
    <property type="component" value="Chromosome"/>
</dbReference>
<evidence type="ECO:0000313" key="2">
    <source>
        <dbReference type="Proteomes" id="UP000678513"/>
    </source>
</evidence>
<dbReference type="Gene3D" id="3.40.50.300">
    <property type="entry name" value="P-loop containing nucleotide triphosphate hydrolases"/>
    <property type="match status" value="1"/>
</dbReference>
<gene>
    <name evidence="1" type="ORF">J5A65_10640</name>
</gene>